<dbReference type="Proteomes" id="UP000031433">
    <property type="component" value="Unassembled WGS sequence"/>
</dbReference>
<feature type="transmembrane region" description="Helical" evidence="7">
    <location>
        <begin position="148"/>
        <end position="168"/>
    </location>
</feature>
<protein>
    <recommendedName>
        <fullName evidence="7">UPF0056 membrane protein</fullName>
    </recommendedName>
</protein>
<dbReference type="GO" id="GO:0005886">
    <property type="term" value="C:plasma membrane"/>
    <property type="evidence" value="ECO:0007669"/>
    <property type="project" value="UniProtKB-SubCell"/>
</dbReference>
<keyword evidence="5 7" id="KW-1133">Transmembrane helix</keyword>
<keyword evidence="3" id="KW-1003">Cell membrane</keyword>
<comment type="subcellular location">
    <subcellularLocation>
        <location evidence="1 7">Cell membrane</location>
        <topology evidence="1 7">Multi-pass membrane protein</topology>
    </subcellularLocation>
</comment>
<proteinExistence type="inferred from homology"/>
<keyword evidence="6 7" id="KW-0472">Membrane</keyword>
<name>A0A0C1QQT0_9BACT</name>
<feature type="transmembrane region" description="Helical" evidence="7">
    <location>
        <begin position="114"/>
        <end position="136"/>
    </location>
</feature>
<evidence type="ECO:0000256" key="6">
    <source>
        <dbReference type="ARBA" id="ARBA00023136"/>
    </source>
</evidence>
<gene>
    <name evidence="8" type="ORF">SE37_10660</name>
</gene>
<evidence type="ECO:0000256" key="4">
    <source>
        <dbReference type="ARBA" id="ARBA00022692"/>
    </source>
</evidence>
<dbReference type="PANTHER" id="PTHR33508">
    <property type="entry name" value="UPF0056 MEMBRANE PROTEIN YHCE"/>
    <property type="match status" value="1"/>
</dbReference>
<dbReference type="NCBIfam" id="TIGR00427">
    <property type="entry name" value="NAAT family transporter"/>
    <property type="match status" value="1"/>
</dbReference>
<comment type="similarity">
    <text evidence="2 7">Belongs to the UPF0056 (MarC) family.</text>
</comment>
<feature type="transmembrane region" description="Helical" evidence="7">
    <location>
        <begin position="42"/>
        <end position="61"/>
    </location>
</feature>
<organism evidence="8 9">
    <name type="scientific">Geobacter soli</name>
    <dbReference type="NCBI Taxonomy" id="1510391"/>
    <lineage>
        <taxon>Bacteria</taxon>
        <taxon>Pseudomonadati</taxon>
        <taxon>Thermodesulfobacteriota</taxon>
        <taxon>Desulfuromonadia</taxon>
        <taxon>Geobacterales</taxon>
        <taxon>Geobacteraceae</taxon>
        <taxon>Geobacter</taxon>
    </lineage>
</organism>
<feature type="transmembrane region" description="Helical" evidence="7">
    <location>
        <begin position="188"/>
        <end position="206"/>
    </location>
</feature>
<evidence type="ECO:0000256" key="5">
    <source>
        <dbReference type="ARBA" id="ARBA00022989"/>
    </source>
</evidence>
<feature type="transmembrane region" description="Helical" evidence="7">
    <location>
        <begin position="67"/>
        <end position="93"/>
    </location>
</feature>
<reference evidence="8 9" key="1">
    <citation type="submission" date="2015-01" db="EMBL/GenBank/DDBJ databases">
        <title>Genome sequence of the anaerobic bacterium Geobacter soli GSS01, a dissimilatory Fe(III) reducer from soil.</title>
        <authorList>
            <person name="Yang G."/>
            <person name="Zhou S."/>
        </authorList>
    </citation>
    <scope>NUCLEOTIDE SEQUENCE [LARGE SCALE GENOMIC DNA]</scope>
    <source>
        <strain evidence="8 9">GSS01</strain>
    </source>
</reference>
<evidence type="ECO:0000256" key="3">
    <source>
        <dbReference type="ARBA" id="ARBA00022475"/>
    </source>
</evidence>
<evidence type="ECO:0000313" key="9">
    <source>
        <dbReference type="Proteomes" id="UP000031433"/>
    </source>
</evidence>
<keyword evidence="9" id="KW-1185">Reference proteome</keyword>
<evidence type="ECO:0000313" key="8">
    <source>
        <dbReference type="EMBL" id="KIE43062.1"/>
    </source>
</evidence>
<dbReference type="AlphaFoldDB" id="A0A0C1QQT0"/>
<dbReference type="RefSeq" id="WP_039646191.1">
    <property type="nucleotide sequence ID" value="NZ_JXBL01000001.1"/>
</dbReference>
<evidence type="ECO:0000256" key="7">
    <source>
        <dbReference type="RuleBase" id="RU362048"/>
    </source>
</evidence>
<dbReference type="InterPro" id="IPR002771">
    <property type="entry name" value="Multi_antbiot-R_MarC"/>
</dbReference>
<feature type="transmembrane region" description="Helical" evidence="7">
    <location>
        <begin position="6"/>
        <end position="30"/>
    </location>
</feature>
<sequence length="210" mass="22294">MLTWSEYIKIFTALLVIINPVGAIPVFVATTNDDPPKDRLRTARVTACSVGIVLTVTVLVGEALLRFFGVSIASFRVGGGILILLNAIAMFYAQSSQSRYTDEEAREAEEKEDIAVVPLSIPLLAGPGAISTVIIYSNQAESWGHDGILIFISAAAACLVWLVLRLAIPIGKMMGKTGINIATRLMGLLLAAIAIEFIAGGLSQLLPGLL</sequence>
<dbReference type="PANTHER" id="PTHR33508:SF1">
    <property type="entry name" value="UPF0056 MEMBRANE PROTEIN YHCE"/>
    <property type="match status" value="1"/>
</dbReference>
<dbReference type="EMBL" id="JXBL01000001">
    <property type="protein sequence ID" value="KIE43062.1"/>
    <property type="molecule type" value="Genomic_DNA"/>
</dbReference>
<comment type="caution">
    <text evidence="8">The sequence shown here is derived from an EMBL/GenBank/DDBJ whole genome shotgun (WGS) entry which is preliminary data.</text>
</comment>
<keyword evidence="4 7" id="KW-0812">Transmembrane</keyword>
<evidence type="ECO:0000256" key="2">
    <source>
        <dbReference type="ARBA" id="ARBA00009784"/>
    </source>
</evidence>
<evidence type="ECO:0000256" key="1">
    <source>
        <dbReference type="ARBA" id="ARBA00004651"/>
    </source>
</evidence>
<accession>A0A0C1QQT0</accession>
<dbReference type="Pfam" id="PF01914">
    <property type="entry name" value="MarC"/>
    <property type="match status" value="1"/>
</dbReference>